<evidence type="ECO:0000259" key="2">
    <source>
        <dbReference type="Pfam" id="PF14688"/>
    </source>
</evidence>
<gene>
    <name evidence="3" type="ORF">Cfor_04388</name>
</gene>
<dbReference type="EMBL" id="BLKM01011692">
    <property type="protein sequence ID" value="GFG33919.1"/>
    <property type="molecule type" value="Genomic_DNA"/>
</dbReference>
<feature type="domain" description="DUF4460" evidence="1">
    <location>
        <begin position="70"/>
        <end position="168"/>
    </location>
</feature>
<proteinExistence type="predicted"/>
<organism evidence="3 4">
    <name type="scientific">Coptotermes formosanus</name>
    <name type="common">Formosan subterranean termite</name>
    <dbReference type="NCBI Taxonomy" id="36987"/>
    <lineage>
        <taxon>Eukaryota</taxon>
        <taxon>Metazoa</taxon>
        <taxon>Ecdysozoa</taxon>
        <taxon>Arthropoda</taxon>
        <taxon>Hexapoda</taxon>
        <taxon>Insecta</taxon>
        <taxon>Pterygota</taxon>
        <taxon>Neoptera</taxon>
        <taxon>Polyneoptera</taxon>
        <taxon>Dictyoptera</taxon>
        <taxon>Blattodea</taxon>
        <taxon>Blattoidea</taxon>
        <taxon>Termitoidae</taxon>
        <taxon>Rhinotermitidae</taxon>
        <taxon>Coptotermes</taxon>
    </lineage>
</organism>
<accession>A0A6L2PMT8</accession>
<dbReference type="PANTHER" id="PTHR31596">
    <property type="entry name" value="T-CELL ACTIVATION INHIBITOR, MITOCHONDRIAL"/>
    <property type="match status" value="1"/>
</dbReference>
<dbReference type="Pfam" id="PF14688">
    <property type="entry name" value="DUF4461"/>
    <property type="match status" value="1"/>
</dbReference>
<dbReference type="AlphaFoldDB" id="A0A6L2PMT8"/>
<dbReference type="Proteomes" id="UP000502823">
    <property type="component" value="Unassembled WGS sequence"/>
</dbReference>
<sequence length="292" mass="33601">MDTIELILFKFRNLLHRVEHPIRQQIKLVMHLAGGLLAHNFENAAVLEVPKRRCPLLRCATVGTLSRLCRFLSSAEVSTALRPFYFSVHPDLFGRYPAERTVNENSLKQLSSYLETLLQNRPTRPTTVTFYLRNQNTSDSGTFRTVRISLMQRDLRKTVLSILKSCDLPTTYVDNIEPPPPKSRFEGLDMKEAKFDENDPVYGSVILKQKIKKFKDAEKTWLENNVSEALKKLAACQPVREELVRLQKVLCDTLGIESVVWDCGWNVTHFRGCLQSFQALAHHHPDLMHTLR</sequence>
<comment type="caution">
    <text evidence="3">The sequence shown here is derived from an EMBL/GenBank/DDBJ whole genome shotgun (WGS) entry which is preliminary data.</text>
</comment>
<protein>
    <recommendedName>
        <fullName evidence="5">DUF4460 domain-containing protein</fullName>
    </recommendedName>
</protein>
<name>A0A6L2PMT8_COPFO</name>
<dbReference type="InParanoid" id="A0A6L2PMT8"/>
<dbReference type="PANTHER" id="PTHR31596:SF1">
    <property type="entry name" value="T-CELL ACTIVATION INHIBITOR, MITOCHONDRIAL"/>
    <property type="match status" value="1"/>
</dbReference>
<dbReference type="OrthoDB" id="4238at2759"/>
<evidence type="ECO:0008006" key="5">
    <source>
        <dbReference type="Google" id="ProtNLM"/>
    </source>
</evidence>
<dbReference type="InterPro" id="IPR027989">
    <property type="entry name" value="DUF4461"/>
</dbReference>
<feature type="non-terminal residue" evidence="3">
    <location>
        <position position="292"/>
    </location>
</feature>
<dbReference type="GO" id="GO:0005739">
    <property type="term" value="C:mitochondrion"/>
    <property type="evidence" value="ECO:0007669"/>
    <property type="project" value="TreeGrafter"/>
</dbReference>
<evidence type="ECO:0000259" key="1">
    <source>
        <dbReference type="Pfam" id="PF14687"/>
    </source>
</evidence>
<dbReference type="InterPro" id="IPR028031">
    <property type="entry name" value="DUF4460"/>
</dbReference>
<dbReference type="Pfam" id="PF14687">
    <property type="entry name" value="DUF4460"/>
    <property type="match status" value="1"/>
</dbReference>
<keyword evidence="4" id="KW-1185">Reference proteome</keyword>
<reference evidence="4" key="1">
    <citation type="submission" date="2020-01" db="EMBL/GenBank/DDBJ databases">
        <title>Draft genome sequence of the Termite Coptotermes fromosanus.</title>
        <authorList>
            <person name="Itakura S."/>
            <person name="Yosikawa Y."/>
            <person name="Umezawa K."/>
        </authorList>
    </citation>
    <scope>NUCLEOTIDE SEQUENCE [LARGE SCALE GENOMIC DNA]</scope>
</reference>
<feature type="domain" description="DUF4461" evidence="2">
    <location>
        <begin position="219"/>
        <end position="291"/>
    </location>
</feature>
<evidence type="ECO:0000313" key="3">
    <source>
        <dbReference type="EMBL" id="GFG33919.1"/>
    </source>
</evidence>
<dbReference type="InterPro" id="IPR027986">
    <property type="entry name" value="TCAIM"/>
</dbReference>
<evidence type="ECO:0000313" key="4">
    <source>
        <dbReference type="Proteomes" id="UP000502823"/>
    </source>
</evidence>